<feature type="transmembrane region" description="Helical" evidence="8">
    <location>
        <begin position="301"/>
        <end position="324"/>
    </location>
</feature>
<evidence type="ECO:0000256" key="5">
    <source>
        <dbReference type="ARBA" id="ARBA00022692"/>
    </source>
</evidence>
<keyword evidence="6 8" id="KW-1133">Transmembrane helix</keyword>
<evidence type="ECO:0000256" key="2">
    <source>
        <dbReference type="ARBA" id="ARBA00009261"/>
    </source>
</evidence>
<feature type="transmembrane region" description="Helical" evidence="8">
    <location>
        <begin position="390"/>
        <end position="408"/>
    </location>
</feature>
<feature type="transmembrane region" description="Helical" evidence="8">
    <location>
        <begin position="241"/>
        <end position="261"/>
    </location>
</feature>
<dbReference type="PRINTS" id="PR00175">
    <property type="entry name" value="NAALASMPORT"/>
</dbReference>
<evidence type="ECO:0000256" key="1">
    <source>
        <dbReference type="ARBA" id="ARBA00004651"/>
    </source>
</evidence>
<dbReference type="EMBL" id="CP103300">
    <property type="protein sequence ID" value="UYM16513.1"/>
    <property type="molecule type" value="Genomic_DNA"/>
</dbReference>
<evidence type="ECO:0000313" key="9">
    <source>
        <dbReference type="EMBL" id="UYM16513.1"/>
    </source>
</evidence>
<feature type="transmembrane region" description="Helical" evidence="8">
    <location>
        <begin position="344"/>
        <end position="370"/>
    </location>
</feature>
<feature type="transmembrane region" description="Helical" evidence="8">
    <location>
        <begin position="146"/>
        <end position="166"/>
    </location>
</feature>
<dbReference type="Gene3D" id="1.20.1740.10">
    <property type="entry name" value="Amino acid/polyamine transporter I"/>
    <property type="match status" value="1"/>
</dbReference>
<feature type="transmembrane region" description="Helical" evidence="8">
    <location>
        <begin position="414"/>
        <end position="434"/>
    </location>
</feature>
<dbReference type="RefSeq" id="WP_262598807.1">
    <property type="nucleotide sequence ID" value="NZ_CP103300.1"/>
</dbReference>
<dbReference type="PANTHER" id="PTHR30330">
    <property type="entry name" value="AGSS FAMILY TRANSPORTER, SODIUM-ALANINE"/>
    <property type="match status" value="1"/>
</dbReference>
<comment type="similarity">
    <text evidence="2 8">Belongs to the alanine or glycine:cation symporter (AGCS) (TC 2.A.25) family.</text>
</comment>
<accession>A0ABY6GWU5</accession>
<evidence type="ECO:0000256" key="4">
    <source>
        <dbReference type="ARBA" id="ARBA00022475"/>
    </source>
</evidence>
<reference evidence="9" key="1">
    <citation type="submission" date="2022-10" db="EMBL/GenBank/DDBJ databases">
        <title>Completed Genome Sequence of two octocoral isolated bacterium, Endozoicomonas euniceicola EF212T and Endozoicomonas gorgoniicola PS125T.</title>
        <authorList>
            <person name="Chiou Y.-J."/>
            <person name="Chen Y.-H."/>
        </authorList>
    </citation>
    <scope>NUCLEOTIDE SEQUENCE</scope>
    <source>
        <strain evidence="9">EF212</strain>
    </source>
</reference>
<evidence type="ECO:0000256" key="7">
    <source>
        <dbReference type="ARBA" id="ARBA00023136"/>
    </source>
</evidence>
<dbReference type="Pfam" id="PF01235">
    <property type="entry name" value="Na_Ala_symp"/>
    <property type="match status" value="1"/>
</dbReference>
<feature type="transmembrane region" description="Helical" evidence="8">
    <location>
        <begin position="15"/>
        <end position="37"/>
    </location>
</feature>
<keyword evidence="7 8" id="KW-0472">Membrane</keyword>
<keyword evidence="4" id="KW-1003">Cell membrane</keyword>
<dbReference type="NCBIfam" id="TIGR00835">
    <property type="entry name" value="agcS"/>
    <property type="match status" value="1"/>
</dbReference>
<organism evidence="9 10">
    <name type="scientific">Endozoicomonas euniceicola</name>
    <dbReference type="NCBI Taxonomy" id="1234143"/>
    <lineage>
        <taxon>Bacteria</taxon>
        <taxon>Pseudomonadati</taxon>
        <taxon>Pseudomonadota</taxon>
        <taxon>Gammaproteobacteria</taxon>
        <taxon>Oceanospirillales</taxon>
        <taxon>Endozoicomonadaceae</taxon>
        <taxon>Endozoicomonas</taxon>
    </lineage>
</organism>
<dbReference type="PANTHER" id="PTHR30330:SF14">
    <property type="entry name" value="SODIUM_AMINO ACID (ALANINE) SYMPORTER"/>
    <property type="match status" value="1"/>
</dbReference>
<protein>
    <submittedName>
        <fullName evidence="9">Sodium:alanine symporter family protein</fullName>
    </submittedName>
</protein>
<comment type="subcellular location">
    <subcellularLocation>
        <location evidence="8">Cell inner membrane</location>
        <topology evidence="8">Multi-pass membrane protein</topology>
    </subcellularLocation>
    <subcellularLocation>
        <location evidence="1">Cell membrane</location>
        <topology evidence="1">Multi-pass membrane protein</topology>
    </subcellularLocation>
</comment>
<name>A0ABY6GWU5_9GAMM</name>
<keyword evidence="5 8" id="KW-0812">Transmembrane</keyword>
<evidence type="ECO:0000256" key="3">
    <source>
        <dbReference type="ARBA" id="ARBA00022448"/>
    </source>
</evidence>
<keyword evidence="8" id="KW-0769">Symport</keyword>
<keyword evidence="3 8" id="KW-0813">Transport</keyword>
<evidence type="ECO:0000313" key="10">
    <source>
        <dbReference type="Proteomes" id="UP001163255"/>
    </source>
</evidence>
<gene>
    <name evidence="9" type="ORF">NX720_00840</name>
</gene>
<sequence>MDSIMAAVSWVNGILWGYLLIFLLAGTGIWFSIKLNFIQVRWFKKSIQYTFGKGDGSKADGQGMSSFQSLTTAVAAQVGTGNLAGAATAIAAGGPGAIFWMWLTAFFGMGTVFAEAVLAQEYKEDINGQVRGGPAFYLSKGVGSKFLAGFFAVSIVIALGFIGNMVQANSIGAAFNNAFSIPPVATGVVVAILSGLIFRGGVSSIAAFTSRVVPFMAILYIIGSLWILVTNLPAVVAGLKMIFIGAFDPMAATGGVLGATIKEAVRYGVARGLFSNEAGMGSTPHAHAVAKVKHPAEQGAVAMFGVFFDTFIILTITALVILTVPVDGTMTGIALTQSAFSASMGSFGGVFIAVALLFFAFSTIVGWYFFGEANIRYLFRSDKAVSIYGWLVMLFVLLGCMLKVELVWELADMFNGMMVLPNLIGLLILGKVVAKRVREFEKDGSGEKDRELKEATE</sequence>
<feature type="transmembrane region" description="Helical" evidence="8">
    <location>
        <begin position="205"/>
        <end position="229"/>
    </location>
</feature>
<evidence type="ECO:0000256" key="6">
    <source>
        <dbReference type="ARBA" id="ARBA00022989"/>
    </source>
</evidence>
<dbReference type="InterPro" id="IPR001463">
    <property type="entry name" value="Na/Ala_symport"/>
</dbReference>
<dbReference type="PROSITE" id="PS00873">
    <property type="entry name" value="NA_ALANINE_SYMP"/>
    <property type="match status" value="1"/>
</dbReference>
<feature type="transmembrane region" description="Helical" evidence="8">
    <location>
        <begin position="178"/>
        <end position="198"/>
    </location>
</feature>
<keyword evidence="8" id="KW-0997">Cell inner membrane</keyword>
<keyword evidence="10" id="KW-1185">Reference proteome</keyword>
<proteinExistence type="inferred from homology"/>
<evidence type="ECO:0000256" key="8">
    <source>
        <dbReference type="RuleBase" id="RU363064"/>
    </source>
</evidence>
<dbReference type="Proteomes" id="UP001163255">
    <property type="component" value="Chromosome"/>
</dbReference>